<reference evidence="2 3" key="1">
    <citation type="journal article" date="2013" name="Mar. Genomics">
        <title>Expression of sulfatases in Rhodopirellula baltica and the diversity of sulfatases in the genus Rhodopirellula.</title>
        <authorList>
            <person name="Wegner C.E."/>
            <person name="Richter-Heitmann T."/>
            <person name="Klindworth A."/>
            <person name="Klockow C."/>
            <person name="Richter M."/>
            <person name="Achstetter T."/>
            <person name="Glockner F.O."/>
            <person name="Harder J."/>
        </authorList>
    </citation>
    <scope>NUCLEOTIDE SEQUENCE [LARGE SCALE GENOMIC DNA]</scope>
    <source>
        <strain evidence="2 3">SM41</strain>
    </source>
</reference>
<organism evidence="2 3">
    <name type="scientific">Rhodopirellula sallentina SM41</name>
    <dbReference type="NCBI Taxonomy" id="1263870"/>
    <lineage>
        <taxon>Bacteria</taxon>
        <taxon>Pseudomonadati</taxon>
        <taxon>Planctomycetota</taxon>
        <taxon>Planctomycetia</taxon>
        <taxon>Pirellulales</taxon>
        <taxon>Pirellulaceae</taxon>
        <taxon>Rhodopirellula</taxon>
    </lineage>
</organism>
<keyword evidence="3" id="KW-1185">Reference proteome</keyword>
<dbReference type="SFLD" id="SFLDG01125">
    <property type="entry name" value="C1.1:_Acid_Phosphatase_Like"/>
    <property type="match status" value="1"/>
</dbReference>
<keyword evidence="2" id="KW-0449">Lipoprotein</keyword>
<dbReference type="InterPro" id="IPR006423">
    <property type="entry name" value="Lipo_e_P4"/>
</dbReference>
<evidence type="ECO:0000256" key="1">
    <source>
        <dbReference type="ARBA" id="ARBA00022729"/>
    </source>
</evidence>
<keyword evidence="1" id="KW-0732">Signal</keyword>
<dbReference type="PATRIC" id="fig|1263870.3.peg.5407"/>
<gene>
    <name evidence="2" type="ORF">RSSM_05113</name>
</gene>
<dbReference type="Gene3D" id="3.40.50.1000">
    <property type="entry name" value="HAD superfamily/HAD-like"/>
    <property type="match status" value="1"/>
</dbReference>
<dbReference type="AlphaFoldDB" id="M5TWN6"/>
<dbReference type="RefSeq" id="WP_008684942.1">
    <property type="nucleotide sequence ID" value="NZ_ANOH01000351.1"/>
</dbReference>
<dbReference type="InterPro" id="IPR005519">
    <property type="entry name" value="Acid_phosphat_B-like"/>
</dbReference>
<accession>M5TWN6</accession>
<name>M5TWN6_9BACT</name>
<evidence type="ECO:0000313" key="2">
    <source>
        <dbReference type="EMBL" id="EMI53449.1"/>
    </source>
</evidence>
<evidence type="ECO:0000313" key="3">
    <source>
        <dbReference type="Proteomes" id="UP000011885"/>
    </source>
</evidence>
<dbReference type="PANTHER" id="PTHR31284">
    <property type="entry name" value="ACID PHOSPHATASE-LIKE PROTEIN"/>
    <property type="match status" value="1"/>
</dbReference>
<dbReference type="PANTHER" id="PTHR31284:SF10">
    <property type="entry name" value="ACID PHOSPHATASE-LIKE PROTEIN"/>
    <property type="match status" value="1"/>
</dbReference>
<dbReference type="EMBL" id="ANOH01000351">
    <property type="protein sequence ID" value="EMI53449.1"/>
    <property type="molecule type" value="Genomic_DNA"/>
</dbReference>
<dbReference type="InterPro" id="IPR036412">
    <property type="entry name" value="HAD-like_sf"/>
</dbReference>
<protein>
    <submittedName>
        <fullName evidence="2">5-nucleotidase lipoprotein e(P4)</fullName>
    </submittedName>
</protein>
<comment type="caution">
    <text evidence="2">The sequence shown here is derived from an EMBL/GenBank/DDBJ whole genome shotgun (WGS) entry which is preliminary data.</text>
</comment>
<dbReference type="GO" id="GO:0009279">
    <property type="term" value="C:cell outer membrane"/>
    <property type="evidence" value="ECO:0007669"/>
    <property type="project" value="InterPro"/>
</dbReference>
<dbReference type="PIRSF" id="PIRSF019271">
    <property type="entry name" value="Acid_Ptase_C"/>
    <property type="match status" value="1"/>
</dbReference>
<proteinExistence type="predicted"/>
<dbReference type="OrthoDB" id="395856at2"/>
<sequence length="346" mass="38910">MQRVLFPLLMIGLTFLPACEPSETAKKTDDTSIESRVIDPVTITKTAYKGEADTKTQPTVDDEKANAAIAESQTTASKSASIKPAYRKAHEDLDATLWMQTSAEYYATCRQAYRLAEKQLATAIDTPTWSADLVQQAELSGHQSDKNDLPTAVILDIDETVLDNSPYQARRIREDGSFTPETWKTWVEEATASPVPGVKEFLQVAKDSGVEVFFVTNRENAVEHATRRNLEELGLIEPDAVDRILSKRERDEWTSDKTTRRAHIAKRYRILLLIGDDLNDFVSIGEKPSSQARHDLAVEHADMWGTQWIQLPNANYGGWERSVYDWDDSAEDTVKLKKKYGALQAE</sequence>
<dbReference type="InterPro" id="IPR023214">
    <property type="entry name" value="HAD_sf"/>
</dbReference>
<dbReference type="Pfam" id="PF03767">
    <property type="entry name" value="Acid_phosphat_B"/>
    <property type="match status" value="1"/>
</dbReference>
<dbReference type="SUPFAM" id="SSF56784">
    <property type="entry name" value="HAD-like"/>
    <property type="match status" value="1"/>
</dbReference>
<dbReference type="SFLD" id="SFLDS00003">
    <property type="entry name" value="Haloacid_Dehalogenase"/>
    <property type="match status" value="1"/>
</dbReference>
<dbReference type="Proteomes" id="UP000011885">
    <property type="component" value="Unassembled WGS sequence"/>
</dbReference>